<reference evidence="1 2" key="1">
    <citation type="submission" date="2019-02" db="EMBL/GenBank/DDBJ databases">
        <title>Pedobacter sp. RP-1-13 sp. nov., isolated from Arctic soil.</title>
        <authorList>
            <person name="Dahal R.H."/>
        </authorList>
    </citation>
    <scope>NUCLEOTIDE SEQUENCE [LARGE SCALE GENOMIC DNA]</scope>
    <source>
        <strain evidence="1 2">RP-1-13</strain>
    </source>
</reference>
<comment type="caution">
    <text evidence="1">The sequence shown here is derived from an EMBL/GenBank/DDBJ whole genome shotgun (WGS) entry which is preliminary data.</text>
</comment>
<sequence length="249" mass="28946">MIILLSVFLFLTGISYLFLNRTISKHVELRLKSIRDLVAGQLMVDLLNDKELSTHELNSWASKIISLSRKKRGYNQILIDQIIFYHHNFTGHTTIMLKSLFNKLKLAAYAERKLKKNNWVLKAKGLREIQEMTPITKEDMLKPLINHKNDDLRIEAQATYIRLNQTNPFDFFEHINEELSVWHQILLFETVTNTPNLAIPRFSQFLGVKNPSLVSFYLKLIAHYHQLDAVMALINLLNLSSALRFSNLA</sequence>
<evidence type="ECO:0000313" key="2">
    <source>
        <dbReference type="Proteomes" id="UP000292884"/>
    </source>
</evidence>
<protein>
    <submittedName>
        <fullName evidence="1">Uncharacterized protein</fullName>
    </submittedName>
</protein>
<dbReference type="EMBL" id="SJSK01000005">
    <property type="protein sequence ID" value="TCC88506.1"/>
    <property type="molecule type" value="Genomic_DNA"/>
</dbReference>
<name>A0A4V2MI01_9SPHI</name>
<organism evidence="1 2">
    <name type="scientific">Pedobacter frigiditerrae</name>
    <dbReference type="NCBI Taxonomy" id="2530452"/>
    <lineage>
        <taxon>Bacteria</taxon>
        <taxon>Pseudomonadati</taxon>
        <taxon>Bacteroidota</taxon>
        <taxon>Sphingobacteriia</taxon>
        <taxon>Sphingobacteriales</taxon>
        <taxon>Sphingobacteriaceae</taxon>
        <taxon>Pedobacter</taxon>
    </lineage>
</organism>
<keyword evidence="2" id="KW-1185">Reference proteome</keyword>
<gene>
    <name evidence="1" type="ORF">EZ428_17845</name>
</gene>
<dbReference type="RefSeq" id="WP_131554561.1">
    <property type="nucleotide sequence ID" value="NZ_SJSK01000005.1"/>
</dbReference>
<dbReference type="AlphaFoldDB" id="A0A4V2MI01"/>
<dbReference type="OrthoDB" id="1454284at2"/>
<dbReference type="Proteomes" id="UP000292884">
    <property type="component" value="Unassembled WGS sequence"/>
</dbReference>
<accession>A0A4V2MI01</accession>
<evidence type="ECO:0000313" key="1">
    <source>
        <dbReference type="EMBL" id="TCC88506.1"/>
    </source>
</evidence>
<proteinExistence type="predicted"/>